<dbReference type="Proteomes" id="UP001187471">
    <property type="component" value="Unassembled WGS sequence"/>
</dbReference>
<proteinExistence type="inferred from homology"/>
<keyword evidence="2" id="KW-0346">Stress response</keyword>
<dbReference type="Gene3D" id="2.60.40.790">
    <property type="match status" value="1"/>
</dbReference>
<dbReference type="PANTHER" id="PTHR46991">
    <property type="entry name" value="23.5 KDA HEAT SHOCK PROTEIN, MITOCHONDRIAL"/>
    <property type="match status" value="1"/>
</dbReference>
<dbReference type="AlphaFoldDB" id="A0AA88QD97"/>
<comment type="similarity">
    <text evidence="3 4">Belongs to the small heat shock protein (HSP20) family.</text>
</comment>
<dbReference type="InterPro" id="IPR008978">
    <property type="entry name" value="HSP20-like_chaperone"/>
</dbReference>
<evidence type="ECO:0000259" key="5">
    <source>
        <dbReference type="PROSITE" id="PS01031"/>
    </source>
</evidence>
<dbReference type="InterPro" id="IPR002068">
    <property type="entry name" value="A-crystallin/Hsp20_dom"/>
</dbReference>
<evidence type="ECO:0000313" key="7">
    <source>
        <dbReference type="Proteomes" id="UP001187471"/>
    </source>
</evidence>
<accession>A0AA88QD97</accession>
<protein>
    <recommendedName>
        <fullName evidence="5">SHSP domain-containing protein</fullName>
    </recommendedName>
</protein>
<dbReference type="PANTHER" id="PTHR46991:SF11">
    <property type="entry name" value="SMALL HEAT SHOCK PROTEIN HSPF"/>
    <property type="match status" value="1"/>
</dbReference>
<keyword evidence="7" id="KW-1185">Reference proteome</keyword>
<name>A0AA88QD97_9ASTE</name>
<dbReference type="Pfam" id="PF00011">
    <property type="entry name" value="HSP20"/>
    <property type="match status" value="1"/>
</dbReference>
<dbReference type="PROSITE" id="PS01031">
    <property type="entry name" value="SHSP"/>
    <property type="match status" value="1"/>
</dbReference>
<evidence type="ECO:0000256" key="4">
    <source>
        <dbReference type="RuleBase" id="RU003616"/>
    </source>
</evidence>
<comment type="caution">
    <text evidence="6">The sequence shown here is derived from an EMBL/GenBank/DDBJ whole genome shotgun (WGS) entry which is preliminary data.</text>
</comment>
<dbReference type="InterPro" id="IPR044656">
    <property type="entry name" value="HSP14.7/HSP23.5/HSP23.6-like"/>
</dbReference>
<evidence type="ECO:0000256" key="3">
    <source>
        <dbReference type="PROSITE-ProRule" id="PRU00285"/>
    </source>
</evidence>
<dbReference type="SUPFAM" id="SSF49764">
    <property type="entry name" value="HSP20-like chaperones"/>
    <property type="match status" value="1"/>
</dbReference>
<reference evidence="6" key="1">
    <citation type="submission" date="2022-12" db="EMBL/GenBank/DDBJ databases">
        <title>Draft genome assemblies for two species of Escallonia (Escalloniales).</title>
        <authorList>
            <person name="Chanderbali A."/>
            <person name="Dervinis C."/>
            <person name="Anghel I."/>
            <person name="Soltis D."/>
            <person name="Soltis P."/>
            <person name="Zapata F."/>
        </authorList>
    </citation>
    <scope>NUCLEOTIDE SEQUENCE</scope>
    <source>
        <strain evidence="6">UCBG92.1500</strain>
        <tissue evidence="6">Leaf</tissue>
    </source>
</reference>
<organism evidence="6 7">
    <name type="scientific">Escallonia rubra</name>
    <dbReference type="NCBI Taxonomy" id="112253"/>
    <lineage>
        <taxon>Eukaryota</taxon>
        <taxon>Viridiplantae</taxon>
        <taxon>Streptophyta</taxon>
        <taxon>Embryophyta</taxon>
        <taxon>Tracheophyta</taxon>
        <taxon>Spermatophyta</taxon>
        <taxon>Magnoliopsida</taxon>
        <taxon>eudicotyledons</taxon>
        <taxon>Gunneridae</taxon>
        <taxon>Pentapetalae</taxon>
        <taxon>asterids</taxon>
        <taxon>campanulids</taxon>
        <taxon>Escalloniales</taxon>
        <taxon>Escalloniaceae</taxon>
        <taxon>Escallonia</taxon>
    </lineage>
</organism>
<feature type="domain" description="SHSP" evidence="5">
    <location>
        <begin position="1"/>
        <end position="91"/>
    </location>
</feature>
<evidence type="ECO:0000313" key="6">
    <source>
        <dbReference type="EMBL" id="KAK2968209.1"/>
    </source>
</evidence>
<evidence type="ECO:0000256" key="2">
    <source>
        <dbReference type="ARBA" id="ARBA00023016"/>
    </source>
</evidence>
<gene>
    <name evidence="6" type="ORF">RJ640_017690</name>
</gene>
<sequence>MPGVGKENVKVYMEQNTLVIKGEAESESDDKEPATRYASRLDLHPNTYKFDKTPNTYKFDEIKADMKNGVLWCSFVFPASMMGSSVGFSDGVWPAGDGVLSGEVLVVQVSADES</sequence>
<evidence type="ECO:0000256" key="1">
    <source>
        <dbReference type="ARBA" id="ARBA00022946"/>
    </source>
</evidence>
<dbReference type="CDD" id="cd06464">
    <property type="entry name" value="ACD_sHsps-like"/>
    <property type="match status" value="1"/>
</dbReference>
<dbReference type="EMBL" id="JAVXUO010002933">
    <property type="protein sequence ID" value="KAK2968209.1"/>
    <property type="molecule type" value="Genomic_DNA"/>
</dbReference>
<keyword evidence="1" id="KW-0809">Transit peptide</keyword>